<dbReference type="OrthoDB" id="5401654at2759"/>
<evidence type="ECO:0000313" key="3">
    <source>
        <dbReference type="Proteomes" id="UP000024533"/>
    </source>
</evidence>
<dbReference type="OMA" id="RYEETAY"/>
<evidence type="ECO:0000256" key="1">
    <source>
        <dbReference type="SAM" id="MobiDB-lite"/>
    </source>
</evidence>
<accession>A0A059J973</accession>
<dbReference type="PANTHER" id="PTHR39610:SF1">
    <property type="match status" value="1"/>
</dbReference>
<comment type="caution">
    <text evidence="2">The sequence shown here is derived from an EMBL/GenBank/DDBJ whole genome shotgun (WGS) entry which is preliminary data.</text>
</comment>
<feature type="compositionally biased region" description="Low complexity" evidence="1">
    <location>
        <begin position="110"/>
        <end position="121"/>
    </location>
</feature>
<evidence type="ECO:0000313" key="2">
    <source>
        <dbReference type="EMBL" id="KDB24198.1"/>
    </source>
</evidence>
<dbReference type="HOGENOM" id="CLU_038508_1_0_1"/>
<dbReference type="PANTHER" id="PTHR39610">
    <property type="entry name" value="BZIP DOMAIN-CONTAINING PROTEIN-RELATED"/>
    <property type="match status" value="1"/>
</dbReference>
<sequence length="277" mass="29302">MSPGLNVGSPGSATDEAAETDAARAAQSMSSPSLSRSASSAMRPPLMPHSTASSSGSVQGDNTGVGGGPGPLRHPRPMTISDIHLELEKEQEAVVNRLTRELSLLRAQTASVASTASSTSTNVNDQTDGAPYSAVASPRATSTSRHRSSSTLSSRSIGGSSYVPGSAVAALTSVVPSRDTGASSSRQSMDFQRPAASREASGSFPRLPEMASSPLHSPHNLEDSGMRAHRRSESVSSTARYEEAARHRAELEVVKRENESLRRRVRELEKILRERRN</sequence>
<feature type="compositionally biased region" description="Polar residues" evidence="1">
    <location>
        <begin position="180"/>
        <end position="190"/>
    </location>
</feature>
<feature type="region of interest" description="Disordered" evidence="1">
    <location>
        <begin position="178"/>
        <end position="247"/>
    </location>
</feature>
<gene>
    <name evidence="2" type="ORF">H109_03935</name>
</gene>
<dbReference type="EMBL" id="AOKY01000275">
    <property type="protein sequence ID" value="KDB24198.1"/>
    <property type="molecule type" value="Genomic_DNA"/>
</dbReference>
<name>A0A059J973_TRIIM</name>
<dbReference type="Proteomes" id="UP000024533">
    <property type="component" value="Unassembled WGS sequence"/>
</dbReference>
<feature type="compositionally biased region" description="Low complexity" evidence="1">
    <location>
        <begin position="137"/>
        <end position="161"/>
    </location>
</feature>
<feature type="compositionally biased region" description="Low complexity" evidence="1">
    <location>
        <begin position="23"/>
        <end position="44"/>
    </location>
</feature>
<dbReference type="AlphaFoldDB" id="A0A059J973"/>
<organism evidence="2 3">
    <name type="scientific">Trichophyton interdigitale (strain MR816)</name>
    <dbReference type="NCBI Taxonomy" id="1215338"/>
    <lineage>
        <taxon>Eukaryota</taxon>
        <taxon>Fungi</taxon>
        <taxon>Dikarya</taxon>
        <taxon>Ascomycota</taxon>
        <taxon>Pezizomycotina</taxon>
        <taxon>Eurotiomycetes</taxon>
        <taxon>Eurotiomycetidae</taxon>
        <taxon>Onygenales</taxon>
        <taxon>Arthrodermataceae</taxon>
        <taxon>Trichophyton</taxon>
    </lineage>
</organism>
<proteinExistence type="predicted"/>
<reference evidence="2 3" key="1">
    <citation type="submission" date="2014-02" db="EMBL/GenBank/DDBJ databases">
        <title>The Genome Sequence of Trichophyton interdigitale MR816.</title>
        <authorList>
            <consortium name="The Broad Institute Genomics Platform"/>
            <person name="Cuomo C.A."/>
            <person name="White T.C."/>
            <person name="Graser Y."/>
            <person name="Martinez-Rossi N."/>
            <person name="Heitman J."/>
            <person name="Young S.K."/>
            <person name="Zeng Q."/>
            <person name="Gargeya S."/>
            <person name="Abouelleil A."/>
            <person name="Alvarado L."/>
            <person name="Chapman S.B."/>
            <person name="Gainer-Dewar J."/>
            <person name="Goldberg J."/>
            <person name="Griggs A."/>
            <person name="Gujja S."/>
            <person name="Hansen M."/>
            <person name="Howarth C."/>
            <person name="Imamovic A."/>
            <person name="Larimer J."/>
            <person name="Martinez D."/>
            <person name="Murphy C."/>
            <person name="Pearson M.D."/>
            <person name="Persinoti G."/>
            <person name="Poon T."/>
            <person name="Priest M."/>
            <person name="Roberts A.D."/>
            <person name="Saif S."/>
            <person name="Shea T.D."/>
            <person name="Sykes S.N."/>
            <person name="Wortman J."/>
            <person name="Nusbaum C."/>
            <person name="Birren B."/>
        </authorList>
    </citation>
    <scope>NUCLEOTIDE SEQUENCE [LARGE SCALE GENOMIC DNA]</scope>
    <source>
        <strain evidence="2 3">MR816</strain>
    </source>
</reference>
<protein>
    <submittedName>
        <fullName evidence="2">Uncharacterized protein</fullName>
    </submittedName>
</protein>
<feature type="region of interest" description="Disordered" evidence="1">
    <location>
        <begin position="1"/>
        <end position="81"/>
    </location>
</feature>
<feature type="region of interest" description="Disordered" evidence="1">
    <location>
        <begin position="110"/>
        <end position="162"/>
    </location>
</feature>
<keyword evidence="3" id="KW-1185">Reference proteome</keyword>